<accession>Q7MVA9</accession>
<evidence type="ECO:0000313" key="1">
    <source>
        <dbReference type="EMBL" id="AAQ66268.1"/>
    </source>
</evidence>
<proteinExistence type="predicted"/>
<dbReference type="EnsemblBacteria" id="AAQ66268">
    <property type="protein sequence ID" value="AAQ66268"/>
    <property type="gene ID" value="PG_1167"/>
</dbReference>
<sequence length="45" mass="5178">MKKLSFGSEKSRACHSGYFFRAKKVFNNEDEFGMILNKGVKRSGF</sequence>
<dbReference type="Proteomes" id="UP000000588">
    <property type="component" value="Chromosome"/>
</dbReference>
<dbReference type="KEGG" id="pgi:PG_1167"/>
<gene>
    <name evidence="1" type="ordered locus">PG_1167</name>
</gene>
<organism evidence="1 2">
    <name type="scientific">Porphyromonas gingivalis (strain ATCC BAA-308 / W83)</name>
    <dbReference type="NCBI Taxonomy" id="242619"/>
    <lineage>
        <taxon>Bacteria</taxon>
        <taxon>Pseudomonadati</taxon>
        <taxon>Bacteroidota</taxon>
        <taxon>Bacteroidia</taxon>
        <taxon>Bacteroidales</taxon>
        <taxon>Porphyromonadaceae</taxon>
        <taxon>Porphyromonas</taxon>
    </lineage>
</organism>
<dbReference type="HOGENOM" id="CLU_215917_0_0_10"/>
<evidence type="ECO:0000313" key="2">
    <source>
        <dbReference type="Proteomes" id="UP000000588"/>
    </source>
</evidence>
<name>Q7MVA9_PORGI</name>
<dbReference type="STRING" id="242619.PG_1167"/>
<dbReference type="AlphaFoldDB" id="Q7MVA9"/>
<reference evidence="1 2" key="1">
    <citation type="journal article" date="2003" name="J. Bacteriol.">
        <title>Complete genome sequence of the oral pathogenic bacterium Porphyromonas gingivalis strain W83.</title>
        <authorList>
            <person name="Nelson K."/>
            <person name="Fleishmann R."/>
            <person name="DeBoy R."/>
            <person name="Paulsen I."/>
            <person name="Fouts D."/>
            <person name="Eisen J."/>
            <person name="Daugherty S."/>
            <person name="Dodson R."/>
            <person name="Durkin A."/>
            <person name="Gwinn M."/>
            <person name="Haft D."/>
            <person name="Kolonay J."/>
            <person name="Nelson W."/>
            <person name="White O."/>
            <person name="Mason T."/>
            <person name="Tallon L."/>
            <person name="Gray J."/>
            <person name="Granger D."/>
            <person name="Tettelin H."/>
            <person name="Dong H."/>
            <person name="Galvin J."/>
            <person name="Duncan M."/>
            <person name="Dewhirst F."/>
            <person name="Fraser C."/>
        </authorList>
    </citation>
    <scope>NUCLEOTIDE SEQUENCE [LARGE SCALE GENOMIC DNA]</scope>
    <source>
        <strain evidence="2">ATCC BAA-308 / W83</strain>
    </source>
</reference>
<protein>
    <submittedName>
        <fullName evidence="1">Uncharacterized protein</fullName>
    </submittedName>
</protein>
<dbReference type="EMBL" id="AE015924">
    <property type="protein sequence ID" value="AAQ66268.1"/>
    <property type="molecule type" value="Genomic_DNA"/>
</dbReference>
<keyword evidence="2" id="KW-1185">Reference proteome</keyword>